<reference evidence="2 3" key="1">
    <citation type="submission" date="2016-10" db="EMBL/GenBank/DDBJ databases">
        <authorList>
            <person name="de Groot N.N."/>
        </authorList>
    </citation>
    <scope>NUCLEOTIDE SEQUENCE [LARGE SCALE GENOMIC DNA]</scope>
    <source>
        <strain evidence="2 3">DSM 21741</strain>
    </source>
</reference>
<gene>
    <name evidence="2" type="ORF">SAMN04488543_3622</name>
</gene>
<dbReference type="Proteomes" id="UP000199092">
    <property type="component" value="Chromosome I"/>
</dbReference>
<proteinExistence type="predicted"/>
<feature type="compositionally biased region" description="Basic and acidic residues" evidence="1">
    <location>
        <begin position="20"/>
        <end position="29"/>
    </location>
</feature>
<protein>
    <submittedName>
        <fullName evidence="2">Uncharacterized protein</fullName>
    </submittedName>
</protein>
<feature type="region of interest" description="Disordered" evidence="1">
    <location>
        <begin position="1"/>
        <end position="29"/>
    </location>
</feature>
<evidence type="ECO:0000313" key="3">
    <source>
        <dbReference type="Proteomes" id="UP000199092"/>
    </source>
</evidence>
<organism evidence="2 3">
    <name type="scientific">Friedmanniella luteola</name>
    <dbReference type="NCBI Taxonomy" id="546871"/>
    <lineage>
        <taxon>Bacteria</taxon>
        <taxon>Bacillati</taxon>
        <taxon>Actinomycetota</taxon>
        <taxon>Actinomycetes</taxon>
        <taxon>Propionibacteriales</taxon>
        <taxon>Nocardioidaceae</taxon>
        <taxon>Friedmanniella</taxon>
    </lineage>
</organism>
<dbReference type="STRING" id="546871.SAMN04488543_3622"/>
<accession>A0A1H1Z8V6</accession>
<dbReference type="EMBL" id="LT629749">
    <property type="protein sequence ID" value="SDT30174.1"/>
    <property type="molecule type" value="Genomic_DNA"/>
</dbReference>
<sequence length="29" mass="3007">MVTDVLVAPATLDPAPGGVEKVRTDPDRS</sequence>
<name>A0A1H1Z8V6_9ACTN</name>
<evidence type="ECO:0000313" key="2">
    <source>
        <dbReference type="EMBL" id="SDT30174.1"/>
    </source>
</evidence>
<keyword evidence="3" id="KW-1185">Reference proteome</keyword>
<evidence type="ECO:0000256" key="1">
    <source>
        <dbReference type="SAM" id="MobiDB-lite"/>
    </source>
</evidence>
<dbReference type="AlphaFoldDB" id="A0A1H1Z8V6"/>